<gene>
    <name evidence="2" type="ORF">ACJMK2_017297</name>
</gene>
<evidence type="ECO:0000313" key="3">
    <source>
        <dbReference type="Proteomes" id="UP001634394"/>
    </source>
</evidence>
<evidence type="ECO:0000313" key="2">
    <source>
        <dbReference type="EMBL" id="KAL3853784.1"/>
    </source>
</evidence>
<feature type="region of interest" description="Disordered" evidence="1">
    <location>
        <begin position="1"/>
        <end position="37"/>
    </location>
</feature>
<comment type="caution">
    <text evidence="2">The sequence shown here is derived from an EMBL/GenBank/DDBJ whole genome shotgun (WGS) entry which is preliminary data.</text>
</comment>
<sequence length="93" mass="10352">MGSGCLRPRENPLQDITTIRQQPNTNGTGSTSSFESPSYNGIYVHPFVQRIPTISSSYSDPPPSYSKISIAPYESPPTYQEAVSDHSRFNLWN</sequence>
<reference evidence="2 3" key="1">
    <citation type="submission" date="2024-11" db="EMBL/GenBank/DDBJ databases">
        <title>Chromosome-level genome assembly of the freshwater bivalve Anodonta woodiana.</title>
        <authorList>
            <person name="Chen X."/>
        </authorList>
    </citation>
    <scope>NUCLEOTIDE SEQUENCE [LARGE SCALE GENOMIC DNA]</scope>
    <source>
        <strain evidence="2">MN2024</strain>
        <tissue evidence="2">Gills</tissue>
    </source>
</reference>
<proteinExistence type="predicted"/>
<dbReference type="EMBL" id="JBJQND010000015">
    <property type="protein sequence ID" value="KAL3853784.1"/>
    <property type="molecule type" value="Genomic_DNA"/>
</dbReference>
<name>A0ABD3UWF7_SINWO</name>
<feature type="compositionally biased region" description="Polar residues" evidence="1">
    <location>
        <begin position="14"/>
        <end position="37"/>
    </location>
</feature>
<dbReference type="Proteomes" id="UP001634394">
    <property type="component" value="Unassembled WGS sequence"/>
</dbReference>
<protein>
    <submittedName>
        <fullName evidence="2">Uncharacterized protein</fullName>
    </submittedName>
</protein>
<keyword evidence="3" id="KW-1185">Reference proteome</keyword>
<evidence type="ECO:0000256" key="1">
    <source>
        <dbReference type="SAM" id="MobiDB-lite"/>
    </source>
</evidence>
<accession>A0ABD3UWF7</accession>
<organism evidence="2 3">
    <name type="scientific">Sinanodonta woodiana</name>
    <name type="common">Chinese pond mussel</name>
    <name type="synonym">Anodonta woodiana</name>
    <dbReference type="NCBI Taxonomy" id="1069815"/>
    <lineage>
        <taxon>Eukaryota</taxon>
        <taxon>Metazoa</taxon>
        <taxon>Spiralia</taxon>
        <taxon>Lophotrochozoa</taxon>
        <taxon>Mollusca</taxon>
        <taxon>Bivalvia</taxon>
        <taxon>Autobranchia</taxon>
        <taxon>Heteroconchia</taxon>
        <taxon>Palaeoheterodonta</taxon>
        <taxon>Unionida</taxon>
        <taxon>Unionoidea</taxon>
        <taxon>Unionidae</taxon>
        <taxon>Unioninae</taxon>
        <taxon>Sinanodonta</taxon>
    </lineage>
</organism>
<dbReference type="AlphaFoldDB" id="A0ABD3UWF7"/>